<evidence type="ECO:0000256" key="1">
    <source>
        <dbReference type="SAM" id="Phobius"/>
    </source>
</evidence>
<feature type="transmembrane region" description="Helical" evidence="1">
    <location>
        <begin position="117"/>
        <end position="134"/>
    </location>
</feature>
<comment type="caution">
    <text evidence="2">The sequence shown here is derived from an EMBL/GenBank/DDBJ whole genome shotgun (WGS) entry which is preliminary data.</text>
</comment>
<organism evidence="2 3">
    <name type="scientific">Umezawaea endophytica</name>
    <dbReference type="NCBI Taxonomy" id="1654476"/>
    <lineage>
        <taxon>Bacteria</taxon>
        <taxon>Bacillati</taxon>
        <taxon>Actinomycetota</taxon>
        <taxon>Actinomycetes</taxon>
        <taxon>Pseudonocardiales</taxon>
        <taxon>Pseudonocardiaceae</taxon>
        <taxon>Umezawaea</taxon>
    </lineage>
</organism>
<dbReference type="AlphaFoldDB" id="A0A9X2VMV4"/>
<dbReference type="EMBL" id="JANYMP010000010">
    <property type="protein sequence ID" value="MCS7479628.1"/>
    <property type="molecule type" value="Genomic_DNA"/>
</dbReference>
<evidence type="ECO:0000313" key="3">
    <source>
        <dbReference type="Proteomes" id="UP001141259"/>
    </source>
</evidence>
<sequence length="313" mass="32623">MSNLENRYRRLLRVLPRWYRAEREEEMVGLLLADRTDDLDLEHGWPGWGETGATVALAVRTRFAASGAPARAVAVGDVVRLVAMLGLVGQAAYGVRWASAALTGPSWNAVGFEPVDVVVNLAMVAGPIAMLAGLRGVAKAQVGLSAAYGLVVAGQAVAEASPPLAVLWHVPVWVTAFALFAGYHRDATRPDPRPWWWALLAVAVTTGGLTAWSAGDPDHVLTAASSGLVPVAVVIAGVVHLGRRGSAAGSLALACWALALLPLTLGELTLLRWVADVPGMTAFLVGRVVCLALVGIALLVAGGARRPALPVTP</sequence>
<feature type="transmembrane region" description="Helical" evidence="1">
    <location>
        <begin position="195"/>
        <end position="214"/>
    </location>
</feature>
<evidence type="ECO:0000313" key="2">
    <source>
        <dbReference type="EMBL" id="MCS7479628.1"/>
    </source>
</evidence>
<accession>A0A9X2VMV4</accession>
<keyword evidence="3" id="KW-1185">Reference proteome</keyword>
<protein>
    <submittedName>
        <fullName evidence="2">Uncharacterized protein</fullName>
    </submittedName>
</protein>
<feature type="transmembrane region" description="Helical" evidence="1">
    <location>
        <begin position="280"/>
        <end position="301"/>
    </location>
</feature>
<feature type="transmembrane region" description="Helical" evidence="1">
    <location>
        <begin position="164"/>
        <end position="183"/>
    </location>
</feature>
<feature type="transmembrane region" description="Helical" evidence="1">
    <location>
        <begin position="141"/>
        <end position="158"/>
    </location>
</feature>
<feature type="transmembrane region" description="Helical" evidence="1">
    <location>
        <begin position="78"/>
        <end position="97"/>
    </location>
</feature>
<keyword evidence="1" id="KW-0812">Transmembrane</keyword>
<keyword evidence="1" id="KW-0472">Membrane</keyword>
<dbReference type="RefSeq" id="WP_259625122.1">
    <property type="nucleotide sequence ID" value="NZ_JANYMP010000010.1"/>
</dbReference>
<name>A0A9X2VMV4_9PSEU</name>
<keyword evidence="1" id="KW-1133">Transmembrane helix</keyword>
<feature type="transmembrane region" description="Helical" evidence="1">
    <location>
        <begin position="220"/>
        <end position="239"/>
    </location>
</feature>
<reference evidence="2" key="1">
    <citation type="submission" date="2022-08" db="EMBL/GenBank/DDBJ databases">
        <authorList>
            <person name="Tistechok S."/>
            <person name="Samborskyy M."/>
            <person name="Roman I."/>
        </authorList>
    </citation>
    <scope>NUCLEOTIDE SEQUENCE</scope>
    <source>
        <strain evidence="2">DSM 103496</strain>
    </source>
</reference>
<proteinExistence type="predicted"/>
<feature type="transmembrane region" description="Helical" evidence="1">
    <location>
        <begin position="251"/>
        <end position="274"/>
    </location>
</feature>
<gene>
    <name evidence="2" type="ORF">NZH93_22435</name>
</gene>
<dbReference type="Proteomes" id="UP001141259">
    <property type="component" value="Unassembled WGS sequence"/>
</dbReference>